<evidence type="ECO:0000313" key="2">
    <source>
        <dbReference type="Proteomes" id="UP000798662"/>
    </source>
</evidence>
<name>A0ACC3CCS3_PYRYE</name>
<protein>
    <submittedName>
        <fullName evidence="1">Uncharacterized protein</fullName>
    </submittedName>
</protein>
<gene>
    <name evidence="1" type="ORF">I4F81_010067</name>
</gene>
<dbReference type="EMBL" id="CM020620">
    <property type="protein sequence ID" value="KAK1867561.1"/>
    <property type="molecule type" value="Genomic_DNA"/>
</dbReference>
<reference evidence="1" key="1">
    <citation type="submission" date="2019-11" db="EMBL/GenBank/DDBJ databases">
        <title>Nori genome reveals adaptations in red seaweeds to the harsh intertidal environment.</title>
        <authorList>
            <person name="Wang D."/>
            <person name="Mao Y."/>
        </authorList>
    </citation>
    <scope>NUCLEOTIDE SEQUENCE</scope>
    <source>
        <tissue evidence="1">Gametophyte</tissue>
    </source>
</reference>
<proteinExistence type="predicted"/>
<organism evidence="1 2">
    <name type="scientific">Pyropia yezoensis</name>
    <name type="common">Susabi-nori</name>
    <name type="synonym">Porphyra yezoensis</name>
    <dbReference type="NCBI Taxonomy" id="2788"/>
    <lineage>
        <taxon>Eukaryota</taxon>
        <taxon>Rhodophyta</taxon>
        <taxon>Bangiophyceae</taxon>
        <taxon>Bangiales</taxon>
        <taxon>Bangiaceae</taxon>
        <taxon>Pyropia</taxon>
    </lineage>
</organism>
<dbReference type="Proteomes" id="UP000798662">
    <property type="component" value="Chromosome 3"/>
</dbReference>
<sequence length="104" mass="11986">MGTTLRGAAPSRPSPHLVPPCLRPFAKHRARARTRHATTRSVSPVKRPQQPQGPQQGGPHQGQAVRHKQEHRHQHRPREQERRRRFYPRMTWCTGSGAWGNRRG</sequence>
<accession>A0ACC3CCS3</accession>
<comment type="caution">
    <text evidence="1">The sequence shown here is derived from an EMBL/GenBank/DDBJ whole genome shotgun (WGS) entry which is preliminary data.</text>
</comment>
<evidence type="ECO:0000313" key="1">
    <source>
        <dbReference type="EMBL" id="KAK1867561.1"/>
    </source>
</evidence>
<keyword evidence="2" id="KW-1185">Reference proteome</keyword>